<evidence type="ECO:0000313" key="3">
    <source>
        <dbReference type="Proteomes" id="UP000267029"/>
    </source>
</evidence>
<protein>
    <submittedName>
        <fullName evidence="4">Ig-like domain-containing protein</fullName>
    </submittedName>
</protein>
<evidence type="ECO:0000313" key="2">
    <source>
        <dbReference type="EMBL" id="VDD82253.1"/>
    </source>
</evidence>
<reference evidence="4" key="2">
    <citation type="submission" date="2019-11" db="UniProtKB">
        <authorList>
            <consortium name="WormBaseParasite"/>
        </authorList>
    </citation>
    <scope>IDENTIFICATION</scope>
</reference>
<evidence type="ECO:0000256" key="1">
    <source>
        <dbReference type="SAM" id="SignalP"/>
    </source>
</evidence>
<gene>
    <name evidence="2" type="ORF">MCOS_LOCUS8256</name>
</gene>
<sequence>MLIAYLGYLLAVALARSQPLQVCQSTTKGNDSSPATTNCLSVRLEEANLKHHAILQKYDYRHRVTIKCSICAGEDHGDFIWYFIPRSMFPVFTTKDGKVGLIPPGGSPLTQDRFTGNTTPCLVNETNDLLIPSFSRNLHVGTYYCRNIQNSDHPANSIWYHVDIVHPPDSRDHSEEFQKLPPRLKSLQRISQISDIDEIMEAVGKALMESQSFTDFKDDVLSVTSRLSKVEKPTQICGRFVMMRYRQCYLTIPKSLSSQTRRVASPDSLLNYELLRTLFSSFYTWVDEANPAIRETQKRAAELNALELGFELYFEQDKFFIPCHFTYLQHLRLLVGLPKPFDAKNLYVNMSFDKTCPEVDYVELVNLALSGDIKSMKSEILGYEEKRFMKIEKVAIEGTVDFEMICGGEGDVTNYNCSEMANLTILWKQPKG</sequence>
<proteinExistence type="predicted"/>
<dbReference type="Proteomes" id="UP000267029">
    <property type="component" value="Unassembled WGS sequence"/>
</dbReference>
<dbReference type="EMBL" id="UXSR01005479">
    <property type="protein sequence ID" value="VDD82253.1"/>
    <property type="molecule type" value="Genomic_DNA"/>
</dbReference>
<name>A0A0R3UKU9_MESCO</name>
<organism evidence="4">
    <name type="scientific">Mesocestoides corti</name>
    <name type="common">Flatworm</name>
    <dbReference type="NCBI Taxonomy" id="53468"/>
    <lineage>
        <taxon>Eukaryota</taxon>
        <taxon>Metazoa</taxon>
        <taxon>Spiralia</taxon>
        <taxon>Lophotrochozoa</taxon>
        <taxon>Platyhelminthes</taxon>
        <taxon>Cestoda</taxon>
        <taxon>Eucestoda</taxon>
        <taxon>Cyclophyllidea</taxon>
        <taxon>Mesocestoididae</taxon>
        <taxon>Mesocestoides</taxon>
    </lineage>
</organism>
<accession>A0A0R3UKU9</accession>
<dbReference type="AlphaFoldDB" id="A0A0R3UKU9"/>
<feature type="signal peptide" evidence="1">
    <location>
        <begin position="1"/>
        <end position="17"/>
    </location>
</feature>
<dbReference type="WBParaSite" id="MCU_005566-RA">
    <property type="protein sequence ID" value="MCU_005566-RA"/>
    <property type="gene ID" value="MCU_005566"/>
</dbReference>
<feature type="chain" id="PRO_5043132321" evidence="1">
    <location>
        <begin position="18"/>
        <end position="432"/>
    </location>
</feature>
<reference evidence="2 3" key="1">
    <citation type="submission" date="2018-10" db="EMBL/GenBank/DDBJ databases">
        <authorList>
            <consortium name="Pathogen Informatics"/>
        </authorList>
    </citation>
    <scope>NUCLEOTIDE SEQUENCE [LARGE SCALE GENOMIC DNA]</scope>
</reference>
<dbReference type="OrthoDB" id="6241135at2759"/>
<keyword evidence="1" id="KW-0732">Signal</keyword>
<keyword evidence="3" id="KW-1185">Reference proteome</keyword>
<evidence type="ECO:0000313" key="4">
    <source>
        <dbReference type="WBParaSite" id="MCU_005566-RA"/>
    </source>
</evidence>